<reference evidence="12" key="2">
    <citation type="submission" date="2020-08" db="EMBL/GenBank/DDBJ databases">
        <title>Draft Genome Sequence of Cumin Blight Pathogen Alternaria burnsii.</title>
        <authorList>
            <person name="Feng Z."/>
        </authorList>
    </citation>
    <scope>NUCLEOTIDE SEQUENCE</scope>
    <source>
        <strain evidence="12">CBS107.38</strain>
    </source>
</reference>
<dbReference type="PROSITE" id="PS50082">
    <property type="entry name" value="WD_REPEATS_2"/>
    <property type="match status" value="3"/>
</dbReference>
<feature type="repeat" description="WD" evidence="8">
    <location>
        <begin position="294"/>
        <end position="335"/>
    </location>
</feature>
<dbReference type="HAMAP" id="MF_00129">
    <property type="entry name" value="MnmG_GidA"/>
    <property type="match status" value="1"/>
</dbReference>
<dbReference type="GO" id="GO:0050660">
    <property type="term" value="F:flavin adenine dinucleotide binding"/>
    <property type="evidence" value="ECO:0007669"/>
    <property type="project" value="InterPro"/>
</dbReference>
<dbReference type="FunFam" id="3.50.50.60:FF:000002">
    <property type="entry name" value="tRNA uridine 5-carboxymethylaminomethyl modification enzyme MnmG"/>
    <property type="match status" value="1"/>
</dbReference>
<protein>
    <submittedName>
        <fullName evidence="12">Trna uridine 5-carboxymethylaminomethyl modification enzyme gida</fullName>
    </submittedName>
</protein>
<comment type="caution">
    <text evidence="12">The sequence shown here is derived from an EMBL/GenBank/DDBJ whole genome shotgun (WGS) entry which is preliminary data.</text>
</comment>
<dbReference type="PROSITE" id="PS01280">
    <property type="entry name" value="GIDA_1"/>
    <property type="match status" value="1"/>
</dbReference>
<dbReference type="InterPro" id="IPR001680">
    <property type="entry name" value="WD40_rpt"/>
</dbReference>
<evidence type="ECO:0000256" key="6">
    <source>
        <dbReference type="ARBA" id="ARBA00023125"/>
    </source>
</evidence>
<evidence type="ECO:0000256" key="5">
    <source>
        <dbReference type="ARBA" id="ARBA00022827"/>
    </source>
</evidence>
<organism evidence="12 13">
    <name type="scientific">Alternaria burnsii</name>
    <dbReference type="NCBI Taxonomy" id="1187904"/>
    <lineage>
        <taxon>Eukaryota</taxon>
        <taxon>Fungi</taxon>
        <taxon>Dikarya</taxon>
        <taxon>Ascomycota</taxon>
        <taxon>Pezizomycotina</taxon>
        <taxon>Dothideomycetes</taxon>
        <taxon>Pleosporomycetidae</taxon>
        <taxon>Pleosporales</taxon>
        <taxon>Pleosporineae</taxon>
        <taxon>Pleosporaceae</taxon>
        <taxon>Alternaria</taxon>
        <taxon>Alternaria sect. Alternaria</taxon>
    </lineage>
</organism>
<dbReference type="Gene3D" id="3.50.50.60">
    <property type="entry name" value="FAD/NAD(P)-binding domain"/>
    <property type="match status" value="2"/>
</dbReference>
<dbReference type="Gene3D" id="1.10.150.570">
    <property type="entry name" value="GidA associated domain, C-terminal subdomain"/>
    <property type="match status" value="1"/>
</dbReference>
<dbReference type="Pfam" id="PF13932">
    <property type="entry name" value="SAM_GIDA_C"/>
    <property type="match status" value="1"/>
</dbReference>
<dbReference type="SMART" id="SM01228">
    <property type="entry name" value="GIDA_assoc_3"/>
    <property type="match status" value="1"/>
</dbReference>
<dbReference type="Pfam" id="PF00400">
    <property type="entry name" value="WD40"/>
    <property type="match status" value="3"/>
</dbReference>
<dbReference type="FunFam" id="2.130.10.10:FF:000868">
    <property type="entry name" value="WD repeat protein"/>
    <property type="match status" value="1"/>
</dbReference>
<comment type="function">
    <text evidence="7">Component of the MSS1-MTO1 complex that catalyzes the 5-carboxymethylaminomethyluridine (cmnm(5)U) modification at the 34th wobble position (U34) of mitochondrial tRNAs.</text>
</comment>
<feature type="compositionally biased region" description="Polar residues" evidence="10">
    <location>
        <begin position="588"/>
        <end position="615"/>
    </location>
</feature>
<accession>A0A8H7AYP5</accession>
<dbReference type="PROSITE" id="PS50935">
    <property type="entry name" value="SSB"/>
    <property type="match status" value="1"/>
</dbReference>
<dbReference type="GO" id="GO:0030488">
    <property type="term" value="P:tRNA methylation"/>
    <property type="evidence" value="ECO:0007669"/>
    <property type="project" value="TreeGrafter"/>
</dbReference>
<dbReference type="GeneID" id="62208781"/>
<feature type="compositionally biased region" description="Acidic residues" evidence="10">
    <location>
        <begin position="54"/>
        <end position="72"/>
    </location>
</feature>
<feature type="repeat" description="WD" evidence="8">
    <location>
        <begin position="80"/>
        <end position="114"/>
    </location>
</feature>
<dbReference type="Pfam" id="PF00436">
    <property type="entry name" value="SSB"/>
    <property type="match status" value="1"/>
</dbReference>
<dbReference type="InterPro" id="IPR004416">
    <property type="entry name" value="MnmG"/>
</dbReference>
<evidence type="ECO:0000256" key="7">
    <source>
        <dbReference type="ARBA" id="ARBA00054993"/>
    </source>
</evidence>
<evidence type="ECO:0000256" key="3">
    <source>
        <dbReference type="ARBA" id="ARBA00022630"/>
    </source>
</evidence>
<dbReference type="InterPro" id="IPR047001">
    <property type="entry name" value="MnmG_C_subdom"/>
</dbReference>
<evidence type="ECO:0000256" key="9">
    <source>
        <dbReference type="PROSITE-ProRule" id="PRU00252"/>
    </source>
</evidence>
<dbReference type="InterPro" id="IPR015943">
    <property type="entry name" value="WD40/YVTN_repeat-like_dom_sf"/>
</dbReference>
<dbReference type="SUPFAM" id="SSF51905">
    <property type="entry name" value="FAD/NAD(P)-binding domain"/>
    <property type="match status" value="1"/>
</dbReference>
<feature type="compositionally biased region" description="Basic and acidic residues" evidence="10">
    <location>
        <begin position="31"/>
        <end position="53"/>
    </location>
</feature>
<dbReference type="InterPro" id="IPR040131">
    <property type="entry name" value="MnmG_N"/>
</dbReference>
<evidence type="ECO:0000313" key="13">
    <source>
        <dbReference type="Proteomes" id="UP000596902"/>
    </source>
</evidence>
<dbReference type="InterPro" id="IPR012340">
    <property type="entry name" value="NA-bd_OB-fold"/>
</dbReference>
<comment type="cofactor">
    <cofactor evidence="1">
        <name>FAD</name>
        <dbReference type="ChEBI" id="CHEBI:57692"/>
    </cofactor>
</comment>
<keyword evidence="6 9" id="KW-0238">DNA-binding</keyword>
<feature type="domain" description="tRNA uridine 5-carboxymethylaminomethyl modification enzyme C-terminal subdomain" evidence="11">
    <location>
        <begin position="1341"/>
        <end position="1412"/>
    </location>
</feature>
<dbReference type="Pfam" id="PF01134">
    <property type="entry name" value="GIDA"/>
    <property type="match status" value="1"/>
</dbReference>
<keyword evidence="3" id="KW-0285">Flavoprotein</keyword>
<dbReference type="InterPro" id="IPR049312">
    <property type="entry name" value="GIDA_C_N"/>
</dbReference>
<keyword evidence="5" id="KW-0274">FAD</keyword>
<proteinExistence type="inferred from homology"/>
<dbReference type="PANTHER" id="PTHR11806">
    <property type="entry name" value="GLUCOSE INHIBITED DIVISION PROTEIN A"/>
    <property type="match status" value="1"/>
</dbReference>
<feature type="region of interest" description="Disordered" evidence="10">
    <location>
        <begin position="474"/>
        <end position="501"/>
    </location>
</feature>
<feature type="region of interest" description="Disordered" evidence="10">
    <location>
        <begin position="1"/>
        <end position="77"/>
    </location>
</feature>
<keyword evidence="4" id="KW-0819">tRNA processing</keyword>
<dbReference type="Gene3D" id="2.130.10.10">
    <property type="entry name" value="YVTN repeat-like/Quinoprotein amine dehydrogenase"/>
    <property type="match status" value="2"/>
</dbReference>
<reference evidence="12" key="1">
    <citation type="submission" date="2020-01" db="EMBL/GenBank/DDBJ databases">
        <authorList>
            <person name="Feng Z.H.Z."/>
        </authorList>
    </citation>
    <scope>NUCLEOTIDE SEQUENCE</scope>
    <source>
        <strain evidence="12">CBS107.38</strain>
    </source>
</reference>
<dbReference type="SUPFAM" id="SSF50978">
    <property type="entry name" value="WD40 repeat-like"/>
    <property type="match status" value="1"/>
</dbReference>
<keyword evidence="8" id="KW-0853">WD repeat</keyword>
<dbReference type="PROSITE" id="PS50294">
    <property type="entry name" value="WD_REPEATS_REGION"/>
    <property type="match status" value="1"/>
</dbReference>
<evidence type="ECO:0000259" key="11">
    <source>
        <dbReference type="SMART" id="SM01228"/>
    </source>
</evidence>
<feature type="repeat" description="WD" evidence="8">
    <location>
        <begin position="191"/>
        <end position="233"/>
    </location>
</feature>
<dbReference type="NCBIfam" id="TIGR00136">
    <property type="entry name" value="mnmG_gidA"/>
    <property type="match status" value="1"/>
</dbReference>
<dbReference type="Gene3D" id="2.40.50.140">
    <property type="entry name" value="Nucleic acid-binding proteins"/>
    <property type="match status" value="1"/>
</dbReference>
<dbReference type="CDD" id="cd04496">
    <property type="entry name" value="SSB_OBF"/>
    <property type="match status" value="1"/>
</dbReference>
<dbReference type="GO" id="GO:0003697">
    <property type="term" value="F:single-stranded DNA binding"/>
    <property type="evidence" value="ECO:0007669"/>
    <property type="project" value="InterPro"/>
</dbReference>
<dbReference type="Pfam" id="PF21680">
    <property type="entry name" value="GIDA_C_1st"/>
    <property type="match status" value="1"/>
</dbReference>
<dbReference type="Proteomes" id="UP000596902">
    <property type="component" value="Unassembled WGS sequence"/>
</dbReference>
<evidence type="ECO:0000256" key="2">
    <source>
        <dbReference type="ARBA" id="ARBA00007653"/>
    </source>
</evidence>
<name>A0A8H7AYP5_9PLEO</name>
<keyword evidence="13" id="KW-1185">Reference proteome</keyword>
<dbReference type="GO" id="GO:0002098">
    <property type="term" value="P:tRNA wobble uridine modification"/>
    <property type="evidence" value="ECO:0007669"/>
    <property type="project" value="InterPro"/>
</dbReference>
<feature type="region of interest" description="Disordered" evidence="10">
    <location>
        <begin position="571"/>
        <end position="615"/>
    </location>
</feature>
<dbReference type="RefSeq" id="XP_038781853.1">
    <property type="nucleotide sequence ID" value="XM_038935603.1"/>
</dbReference>
<dbReference type="InterPro" id="IPR044920">
    <property type="entry name" value="MnmG_C_subdom_sf"/>
</dbReference>
<dbReference type="InterPro" id="IPR026904">
    <property type="entry name" value="MnmG_C"/>
</dbReference>
<dbReference type="SUPFAM" id="SSF50249">
    <property type="entry name" value="Nucleic acid-binding proteins"/>
    <property type="match status" value="1"/>
</dbReference>
<sequence>MDFSADDEQALKQYLPSEFGKKDGSVNVEAQIERARRPVVDESKQAKKEAGSDDDKDSDDDDSDMSDEEDEYPVSHELIIKTHDRAVTTIALDASGTRLVTGGNDCTLKLHDLSALTPSTIRAFKTVDPFTTKPSQTAESHSIHQVLFGPHSGGQFLCITATSQARLFSRDGELISEFVKGDMYLRDKHNTKGHTAEITSGAWHPTNRDRFATAGTDSTVRIWDVNKRMKQEEVIVHKSRASGSAGMTRMTAIAWGAAAEGGSSMLVSAALDGSLVMWGGEGPYHRPTAEIKEAHARDTWTSGLDISADGRLVITRGGDDTIKLWDTRKFKTPLNTTSHPSTSSQYPTSNIKFAPNSQSIVTGSETGHLHILNPATLRPELVTPVTPGSPLITVNWHPRLNQILTGSANGQTTILFNPKLSNAGALTILSKAPKKRHLDDDPSLTVDMDPLGMAGEAHDPSGNAASFSARHPTIGLTASGKSRDPRRPHIPATTPFAKSTPDQKYVMEQIEGSDMRDEDPREALLKYALKEGEKAVFTGAWEKTQPVGIYKDYDSEEDEREKKKARRYVQAQLGPNRVAPQHPHPPRITTTSTPQPSIRPPKSTQPANSAPPKTTATMFSSTFRAAARAPTSAFTRSFSSTRPSQVARMTVIGRLGVAPEEVTISGDRTLVRYIVGTNYGKGDDKKTSWFRIASFVQGAQKDFLMNLPKGSLLYVDADARMETYLDSEGNKKSNLSLVARNFDVLSRPRNTEETETTDEGLVQEARQLWGHAPRVRSFNRFTRYPRTFATVSGTDRPYDVIVIGGGHAGCEASAAAARSGARTALITPSVHNLGVCSCNPSFGGIGKGTMLREIDALDGVVGRIVDKAGVQFRVLNRKKGPAVWGPRAQIDRALYKRYMKDEMLGYKGLSVVEGSVADIIVDRTQEEGSKGRYGKITGVRLESGEIIPTGNVVITTGTFLGGEIHIGLESYPSGRMGEAATFGLSKSLKDAGFTMGRLKTGTPPRLDGKTIDYKVLEAQEGDDPPMPFSYMNERVQVENQLLNHETRTNEATHDVIRNNLDKSIHIRETVKGPRYCPSLESKVIRFADKTSHIVWLEPEGFDSDMIYPNGISCTVPADVQNTMLKTIKGLENVTMLQPGYGVEYDYVDPRHLRSTLETKNISGLFLAGQINGTTGYEEAAGQGVIAGINAGLKSLGKEAMVLTRADGYIGIMIDDLITKGVSEPYRMFTSRSEYRMSARADNADTRLTAMGRAAGVVGDSRWKAFEDEAEQMATLTQVLQSKTMGWTDWNKEGFPVRNDSTKRSAYDLLRLPNTTPSNLASLLPEIREFTQRIQDRVHIEATYAPYVAAQTASQARWLKDENLKLPLDLDYESIFGLSFEEKRALEVARPESVGMARRVEGVTPTGALRLLQYVRGVGREERQARMKEEIEARKEKYRGATPGLSVEGL</sequence>
<dbReference type="InterPro" id="IPR036188">
    <property type="entry name" value="FAD/NAD-bd_sf"/>
</dbReference>
<comment type="similarity">
    <text evidence="2">Belongs to the MnmG family.</text>
</comment>
<evidence type="ECO:0000256" key="4">
    <source>
        <dbReference type="ARBA" id="ARBA00022694"/>
    </source>
</evidence>
<dbReference type="SMART" id="SM00320">
    <property type="entry name" value="WD40"/>
    <property type="match status" value="7"/>
</dbReference>
<dbReference type="FunFam" id="3.50.50.60:FF:000145">
    <property type="entry name" value="tRNA uridine 5-carboxymethylaminomethyl modification enzyme"/>
    <property type="match status" value="1"/>
</dbReference>
<evidence type="ECO:0000256" key="10">
    <source>
        <dbReference type="SAM" id="MobiDB-lite"/>
    </source>
</evidence>
<evidence type="ECO:0000256" key="8">
    <source>
        <dbReference type="PROSITE-ProRule" id="PRU00221"/>
    </source>
</evidence>
<gene>
    <name evidence="12" type="ORF">GT037_010556</name>
</gene>
<dbReference type="EMBL" id="JAAABM010000022">
    <property type="protein sequence ID" value="KAF7671481.1"/>
    <property type="molecule type" value="Genomic_DNA"/>
</dbReference>
<dbReference type="GO" id="GO:0005737">
    <property type="term" value="C:cytoplasm"/>
    <property type="evidence" value="ECO:0007669"/>
    <property type="project" value="UniProtKB-ARBA"/>
</dbReference>
<dbReference type="PROSITE" id="PS01281">
    <property type="entry name" value="GIDA_2"/>
    <property type="match status" value="1"/>
</dbReference>
<dbReference type="InterPro" id="IPR000424">
    <property type="entry name" value="Primosome_PriB/ssb"/>
</dbReference>
<dbReference type="InterPro" id="IPR036322">
    <property type="entry name" value="WD40_repeat_dom_sf"/>
</dbReference>
<dbReference type="PANTHER" id="PTHR11806:SF0">
    <property type="entry name" value="PROTEIN MTO1 HOMOLOG, MITOCHONDRIAL"/>
    <property type="match status" value="1"/>
</dbReference>
<evidence type="ECO:0000256" key="1">
    <source>
        <dbReference type="ARBA" id="ARBA00001974"/>
    </source>
</evidence>
<dbReference type="InterPro" id="IPR020595">
    <property type="entry name" value="MnmG-rel_CS"/>
</dbReference>
<dbReference type="InterPro" id="IPR002218">
    <property type="entry name" value="MnmG-rel"/>
</dbReference>
<evidence type="ECO:0000313" key="12">
    <source>
        <dbReference type="EMBL" id="KAF7671481.1"/>
    </source>
</evidence>